<protein>
    <recommendedName>
        <fullName evidence="2">SWIM-type domain-containing protein</fullName>
    </recommendedName>
</protein>
<accession>A0A0C3C0Y1</accession>
<dbReference type="GO" id="GO:0000724">
    <property type="term" value="P:double-strand break repair via homologous recombination"/>
    <property type="evidence" value="ECO:0007669"/>
    <property type="project" value="TreeGrafter"/>
</dbReference>
<keyword evidence="1" id="KW-0862">Zinc</keyword>
<gene>
    <name evidence="3" type="ORF">PILCRDRAFT_819463</name>
</gene>
<organism evidence="3 4">
    <name type="scientific">Piloderma croceum (strain F 1598)</name>
    <dbReference type="NCBI Taxonomy" id="765440"/>
    <lineage>
        <taxon>Eukaryota</taxon>
        <taxon>Fungi</taxon>
        <taxon>Dikarya</taxon>
        <taxon>Basidiomycota</taxon>
        <taxon>Agaricomycotina</taxon>
        <taxon>Agaricomycetes</taxon>
        <taxon>Agaricomycetidae</taxon>
        <taxon>Atheliales</taxon>
        <taxon>Atheliaceae</taxon>
        <taxon>Piloderma</taxon>
    </lineage>
</organism>
<dbReference type="InParanoid" id="A0A0C3C0Y1"/>
<dbReference type="GO" id="GO:0008270">
    <property type="term" value="F:zinc ion binding"/>
    <property type="evidence" value="ECO:0007669"/>
    <property type="project" value="UniProtKB-KW"/>
</dbReference>
<reference evidence="3 4" key="1">
    <citation type="submission" date="2014-04" db="EMBL/GenBank/DDBJ databases">
        <authorList>
            <consortium name="DOE Joint Genome Institute"/>
            <person name="Kuo A."/>
            <person name="Tarkka M."/>
            <person name="Buscot F."/>
            <person name="Kohler A."/>
            <person name="Nagy L.G."/>
            <person name="Floudas D."/>
            <person name="Copeland A."/>
            <person name="Barry K.W."/>
            <person name="Cichocki N."/>
            <person name="Veneault-Fourrey C."/>
            <person name="LaButti K."/>
            <person name="Lindquist E.A."/>
            <person name="Lipzen A."/>
            <person name="Lundell T."/>
            <person name="Morin E."/>
            <person name="Murat C."/>
            <person name="Sun H."/>
            <person name="Tunlid A."/>
            <person name="Henrissat B."/>
            <person name="Grigoriev I.V."/>
            <person name="Hibbett D.S."/>
            <person name="Martin F."/>
            <person name="Nordberg H.P."/>
            <person name="Cantor M.N."/>
            <person name="Hua S.X."/>
        </authorList>
    </citation>
    <scope>NUCLEOTIDE SEQUENCE [LARGE SCALE GENOMIC DNA]</scope>
    <source>
        <strain evidence="3 4">F 1598</strain>
    </source>
</reference>
<evidence type="ECO:0000313" key="4">
    <source>
        <dbReference type="Proteomes" id="UP000054166"/>
    </source>
</evidence>
<dbReference type="Proteomes" id="UP000054166">
    <property type="component" value="Unassembled WGS sequence"/>
</dbReference>
<dbReference type="PANTHER" id="PTHR28498:SF1">
    <property type="entry name" value="ZINC FINGER SWIM DOMAIN-CONTAINING PROTEIN 7"/>
    <property type="match status" value="1"/>
</dbReference>
<evidence type="ECO:0000313" key="3">
    <source>
        <dbReference type="EMBL" id="KIM83227.1"/>
    </source>
</evidence>
<dbReference type="HOGENOM" id="CLU_132858_0_0_1"/>
<dbReference type="GO" id="GO:0097196">
    <property type="term" value="C:Shu complex"/>
    <property type="evidence" value="ECO:0007669"/>
    <property type="project" value="TreeGrafter"/>
</dbReference>
<proteinExistence type="predicted"/>
<dbReference type="AlphaFoldDB" id="A0A0C3C0Y1"/>
<evidence type="ECO:0000259" key="2">
    <source>
        <dbReference type="PROSITE" id="PS50966"/>
    </source>
</evidence>
<evidence type="ECO:0000256" key="1">
    <source>
        <dbReference type="PROSITE-ProRule" id="PRU00325"/>
    </source>
</evidence>
<dbReference type="PANTHER" id="PTHR28498">
    <property type="entry name" value="ZINC FINGER SWIM DOMAIN-CONTAINING PROTEIN 7"/>
    <property type="match status" value="1"/>
</dbReference>
<name>A0A0C3C0Y1_PILCF</name>
<dbReference type="EMBL" id="KN832991">
    <property type="protein sequence ID" value="KIM83227.1"/>
    <property type="molecule type" value="Genomic_DNA"/>
</dbReference>
<dbReference type="OrthoDB" id="337581at2759"/>
<keyword evidence="1" id="KW-0863">Zinc-finger</keyword>
<keyword evidence="1" id="KW-0479">Metal-binding</keyword>
<feature type="domain" description="SWIM-type" evidence="2">
    <location>
        <begin position="72"/>
        <end position="119"/>
    </location>
</feature>
<sequence>MSSTELPMVAEAVIASIKPGILGDEAVQILRSLFPDTLILAALDLVDRDSVIKYTAPWGRSHYEVLGSTATYVVFPRLSSSPTPVTSTYCTCPAFTYAVLISDSHLMCKHVLATRLAEQMTRCLTRPISKDDLASIIVRQNLG</sequence>
<reference evidence="4" key="2">
    <citation type="submission" date="2015-01" db="EMBL/GenBank/DDBJ databases">
        <title>Evolutionary Origins and Diversification of the Mycorrhizal Mutualists.</title>
        <authorList>
            <consortium name="DOE Joint Genome Institute"/>
            <consortium name="Mycorrhizal Genomics Consortium"/>
            <person name="Kohler A."/>
            <person name="Kuo A."/>
            <person name="Nagy L.G."/>
            <person name="Floudas D."/>
            <person name="Copeland A."/>
            <person name="Barry K.W."/>
            <person name="Cichocki N."/>
            <person name="Veneault-Fourrey C."/>
            <person name="LaButti K."/>
            <person name="Lindquist E.A."/>
            <person name="Lipzen A."/>
            <person name="Lundell T."/>
            <person name="Morin E."/>
            <person name="Murat C."/>
            <person name="Riley R."/>
            <person name="Ohm R."/>
            <person name="Sun H."/>
            <person name="Tunlid A."/>
            <person name="Henrissat B."/>
            <person name="Grigoriev I.V."/>
            <person name="Hibbett D.S."/>
            <person name="Martin F."/>
        </authorList>
    </citation>
    <scope>NUCLEOTIDE SEQUENCE [LARGE SCALE GENOMIC DNA]</scope>
    <source>
        <strain evidence="4">F 1598</strain>
    </source>
</reference>
<dbReference type="PROSITE" id="PS50966">
    <property type="entry name" value="ZF_SWIM"/>
    <property type="match status" value="1"/>
</dbReference>
<keyword evidence="4" id="KW-1185">Reference proteome</keyword>
<dbReference type="InterPro" id="IPR007527">
    <property type="entry name" value="Znf_SWIM"/>
</dbReference>
<dbReference type="Pfam" id="PF04434">
    <property type="entry name" value="SWIM"/>
    <property type="match status" value="1"/>
</dbReference>